<feature type="coiled-coil region" evidence="1">
    <location>
        <begin position="267"/>
        <end position="294"/>
    </location>
</feature>
<organism evidence="2 3">
    <name type="scientific">Candidatus Nomurabacteria bacterium RIFCSPLOWO2_01_FULL_42_17</name>
    <dbReference type="NCBI Taxonomy" id="1801780"/>
    <lineage>
        <taxon>Bacteria</taxon>
        <taxon>Candidatus Nomuraibacteriota</taxon>
    </lineage>
</organism>
<gene>
    <name evidence="2" type="ORF">A2917_03125</name>
</gene>
<keyword evidence="1" id="KW-0175">Coiled coil</keyword>
<sequence length="294" mass="32225">MAIIFVVVLFFLKNKTTFENGSKLAQNGGENSLIYGDVTIENLVNKDTDDDGILDWEEGLWGTDPNKKETTPGVPDSVAISKLSAQGGSASVEKQELGDVKLTQTDKFSRELFATIAATSQNGTLDQATIDALGNSLSEQIQNSVPRKIYSIFDIKIINDNSVSAFRNYNNALTSLYKKYPGVNYTILDVLQKFMVDENSVDTSVLLKLDPIISQTNKIIEGMMKMSVPQAISTLHLNVINSLERLAENISDIKLYDTDAIMALGGISRYQASADQLETDLNNLANAINQKLSN</sequence>
<evidence type="ECO:0000313" key="3">
    <source>
        <dbReference type="Proteomes" id="UP000178104"/>
    </source>
</evidence>
<dbReference type="Proteomes" id="UP000178104">
    <property type="component" value="Unassembled WGS sequence"/>
</dbReference>
<name>A0A1F6XN90_9BACT</name>
<protein>
    <submittedName>
        <fullName evidence="2">Uncharacterized protein</fullName>
    </submittedName>
</protein>
<evidence type="ECO:0000313" key="2">
    <source>
        <dbReference type="EMBL" id="OGI95521.1"/>
    </source>
</evidence>
<dbReference type="EMBL" id="MFVE01000005">
    <property type="protein sequence ID" value="OGI95521.1"/>
    <property type="molecule type" value="Genomic_DNA"/>
</dbReference>
<reference evidence="2 3" key="1">
    <citation type="journal article" date="2016" name="Nat. Commun.">
        <title>Thousands of microbial genomes shed light on interconnected biogeochemical processes in an aquifer system.</title>
        <authorList>
            <person name="Anantharaman K."/>
            <person name="Brown C.T."/>
            <person name="Hug L.A."/>
            <person name="Sharon I."/>
            <person name="Castelle C.J."/>
            <person name="Probst A.J."/>
            <person name="Thomas B.C."/>
            <person name="Singh A."/>
            <person name="Wilkins M.J."/>
            <person name="Karaoz U."/>
            <person name="Brodie E.L."/>
            <person name="Williams K.H."/>
            <person name="Hubbard S.S."/>
            <person name="Banfield J.F."/>
        </authorList>
    </citation>
    <scope>NUCLEOTIDE SEQUENCE [LARGE SCALE GENOMIC DNA]</scope>
</reference>
<dbReference type="STRING" id="1801780.A2917_03125"/>
<dbReference type="AlphaFoldDB" id="A0A1F6XN90"/>
<accession>A0A1F6XN90</accession>
<comment type="caution">
    <text evidence="2">The sequence shown here is derived from an EMBL/GenBank/DDBJ whole genome shotgun (WGS) entry which is preliminary data.</text>
</comment>
<proteinExistence type="predicted"/>
<evidence type="ECO:0000256" key="1">
    <source>
        <dbReference type="SAM" id="Coils"/>
    </source>
</evidence>